<comment type="caution">
    <text evidence="2">The sequence shown here is derived from an EMBL/GenBank/DDBJ whole genome shotgun (WGS) entry which is preliminary data.</text>
</comment>
<dbReference type="Proteomes" id="UP000281468">
    <property type="component" value="Unassembled WGS sequence"/>
</dbReference>
<evidence type="ECO:0000259" key="1">
    <source>
        <dbReference type="Pfam" id="PF20150"/>
    </source>
</evidence>
<protein>
    <recommendedName>
        <fullName evidence="1">2EXR domain-containing protein</fullName>
    </recommendedName>
</protein>
<reference evidence="2 3" key="1">
    <citation type="journal article" date="2018" name="BMC Genomics">
        <title>Genomic evidence for intraspecific hybridization in a clonal and extremely halotolerant yeast.</title>
        <authorList>
            <person name="Gostincar C."/>
            <person name="Stajich J.E."/>
            <person name="Zupancic J."/>
            <person name="Zalar P."/>
            <person name="Gunde-Cimerman N."/>
        </authorList>
    </citation>
    <scope>NUCLEOTIDE SEQUENCE [LARGE SCALE GENOMIC DNA]</scope>
    <source>
        <strain evidence="2 3">EXF-171</strain>
    </source>
</reference>
<sequence>MDWPRFPALHRPKPGRCFLLELPPELRDLIYEYTLTSPSNSTSKSNNNHNQMVTFKLDHYQLDTLTQAVQPSLLRTNRQIRQETLALFYQSQTFILHSEGTKADDARRWLMCNAAHLGKIRQIELWIRYLTPTNRFTSSSGAVGIRLHRDCSNNSGGGGGGGGEWKVHEDGWRWITVVRKPGGVEHDAGFLIREVRRLLQEEWPGKLTAAGLYGVMADLREVYVKEKMG</sequence>
<feature type="domain" description="2EXR" evidence="1">
    <location>
        <begin position="21"/>
        <end position="98"/>
    </location>
</feature>
<name>A0A3M7GZK7_HORWE</name>
<organism evidence="2 3">
    <name type="scientific">Hortaea werneckii</name>
    <name type="common">Black yeast</name>
    <name type="synonym">Cladosporium werneckii</name>
    <dbReference type="NCBI Taxonomy" id="91943"/>
    <lineage>
        <taxon>Eukaryota</taxon>
        <taxon>Fungi</taxon>
        <taxon>Dikarya</taxon>
        <taxon>Ascomycota</taxon>
        <taxon>Pezizomycotina</taxon>
        <taxon>Dothideomycetes</taxon>
        <taxon>Dothideomycetidae</taxon>
        <taxon>Mycosphaerellales</taxon>
        <taxon>Teratosphaeriaceae</taxon>
        <taxon>Hortaea</taxon>
    </lineage>
</organism>
<dbReference type="AlphaFoldDB" id="A0A3M7GZK7"/>
<dbReference type="Pfam" id="PF20150">
    <property type="entry name" value="2EXR"/>
    <property type="match status" value="1"/>
</dbReference>
<accession>A0A3M7GZK7</accession>
<evidence type="ECO:0000313" key="3">
    <source>
        <dbReference type="Proteomes" id="UP000281468"/>
    </source>
</evidence>
<dbReference type="PANTHER" id="PTHR42085">
    <property type="entry name" value="F-BOX DOMAIN-CONTAINING PROTEIN"/>
    <property type="match status" value="1"/>
</dbReference>
<dbReference type="InterPro" id="IPR045518">
    <property type="entry name" value="2EXR"/>
</dbReference>
<evidence type="ECO:0000313" key="2">
    <source>
        <dbReference type="EMBL" id="RMZ06102.1"/>
    </source>
</evidence>
<dbReference type="InterPro" id="IPR038883">
    <property type="entry name" value="AN11006-like"/>
</dbReference>
<dbReference type="PANTHER" id="PTHR42085:SF1">
    <property type="entry name" value="F-BOX DOMAIN-CONTAINING PROTEIN"/>
    <property type="match status" value="1"/>
</dbReference>
<dbReference type="EMBL" id="QWIQ01000117">
    <property type="protein sequence ID" value="RMZ06102.1"/>
    <property type="molecule type" value="Genomic_DNA"/>
</dbReference>
<gene>
    <name evidence="2" type="ORF">D0862_04745</name>
</gene>
<proteinExistence type="predicted"/>